<dbReference type="GO" id="GO:0003677">
    <property type="term" value="F:DNA binding"/>
    <property type="evidence" value="ECO:0007669"/>
    <property type="project" value="UniProtKB-KW"/>
</dbReference>
<keyword evidence="5" id="KW-1185">Reference proteome</keyword>
<dbReference type="InterPro" id="IPR050863">
    <property type="entry name" value="CenT-Element_Derived"/>
</dbReference>
<dbReference type="PANTHER" id="PTHR19303:SF73">
    <property type="entry name" value="PROTEIN PDC2"/>
    <property type="match status" value="1"/>
</dbReference>
<feature type="compositionally biased region" description="Basic and acidic residues" evidence="2">
    <location>
        <begin position="1"/>
        <end position="13"/>
    </location>
</feature>
<dbReference type="SUPFAM" id="SSF46689">
    <property type="entry name" value="Homeodomain-like"/>
    <property type="match status" value="1"/>
</dbReference>
<evidence type="ECO:0000256" key="2">
    <source>
        <dbReference type="SAM" id="MobiDB-lite"/>
    </source>
</evidence>
<feature type="region of interest" description="Disordered" evidence="2">
    <location>
        <begin position="1"/>
        <end position="38"/>
    </location>
</feature>
<dbReference type="PANTHER" id="PTHR19303">
    <property type="entry name" value="TRANSPOSON"/>
    <property type="match status" value="1"/>
</dbReference>
<sequence>MPAEPTRKPREKPGPYGPRERKQKKKDQPKSSVQPGRQKRRINLMLYDWMTVFQFMDAHPRMSQDEVVKHFKNKAEGALLFTQPTLSCKWAQRTELEACADAHPNALSSKRPRIVTRPDVEKALFYWVKQMEDKGETVTGPMLVQKRSHFEEKLNVPQEERLLGEGWVAPFCKAYKIREFRRHGEAGSVDINAVADEHIRLAAILKKFKPKDRFNFDETSLFAFAPPDRGLATKQMSGKKAEKFRITLGIACNADGSEKLPLLFIGRSMKPRCFRGKTPQSLGFDYYSNKKAWMTMEIFEKWIKALDLKMGRIGRYIALTIDNFSGHYISYQPRNIMLIFFEPNMTSFIQPCDASIIRCLKAHYRHAFCLRALDREELDERDIYKIQLNEAMLLAKEAWSAVSQETIRNCWRHTGIQ</sequence>
<dbReference type="InterPro" id="IPR006600">
    <property type="entry name" value="HTH_CenpB_DNA-bd_dom"/>
</dbReference>
<evidence type="ECO:0000313" key="5">
    <source>
        <dbReference type="Proteomes" id="UP000054279"/>
    </source>
</evidence>
<evidence type="ECO:0000313" key="4">
    <source>
        <dbReference type="EMBL" id="KIJ47111.1"/>
    </source>
</evidence>
<gene>
    <name evidence="4" type="ORF">M422DRAFT_128781</name>
</gene>
<dbReference type="Proteomes" id="UP000054279">
    <property type="component" value="Unassembled WGS sequence"/>
</dbReference>
<dbReference type="EMBL" id="KN837104">
    <property type="protein sequence ID" value="KIJ47111.1"/>
    <property type="molecule type" value="Genomic_DNA"/>
</dbReference>
<organism evidence="4 5">
    <name type="scientific">Sphaerobolus stellatus (strain SS14)</name>
    <dbReference type="NCBI Taxonomy" id="990650"/>
    <lineage>
        <taxon>Eukaryota</taxon>
        <taxon>Fungi</taxon>
        <taxon>Dikarya</taxon>
        <taxon>Basidiomycota</taxon>
        <taxon>Agaricomycotina</taxon>
        <taxon>Agaricomycetes</taxon>
        <taxon>Phallomycetidae</taxon>
        <taxon>Geastrales</taxon>
        <taxon>Sphaerobolaceae</taxon>
        <taxon>Sphaerobolus</taxon>
    </lineage>
</organism>
<keyword evidence="1" id="KW-0238">DNA-binding</keyword>
<protein>
    <recommendedName>
        <fullName evidence="3">HTH CENPB-type domain-containing protein</fullName>
    </recommendedName>
</protein>
<accession>A0A0C9VIH7</accession>
<feature type="domain" description="HTH CENPB-type" evidence="3">
    <location>
        <begin position="108"/>
        <end position="181"/>
    </location>
</feature>
<name>A0A0C9VIH7_SPHS4</name>
<dbReference type="HOGENOM" id="CLU_018294_0_1_1"/>
<dbReference type="Pfam" id="PF03184">
    <property type="entry name" value="DDE_1"/>
    <property type="match status" value="1"/>
</dbReference>
<dbReference type="InterPro" id="IPR009057">
    <property type="entry name" value="Homeodomain-like_sf"/>
</dbReference>
<dbReference type="GO" id="GO:0005634">
    <property type="term" value="C:nucleus"/>
    <property type="evidence" value="ECO:0007669"/>
    <property type="project" value="TreeGrafter"/>
</dbReference>
<dbReference type="OrthoDB" id="162969at2759"/>
<dbReference type="Gene3D" id="1.10.10.60">
    <property type="entry name" value="Homeodomain-like"/>
    <property type="match status" value="1"/>
</dbReference>
<evidence type="ECO:0000259" key="3">
    <source>
        <dbReference type="PROSITE" id="PS51253"/>
    </source>
</evidence>
<proteinExistence type="predicted"/>
<dbReference type="InterPro" id="IPR004875">
    <property type="entry name" value="DDE_SF_endonuclease_dom"/>
</dbReference>
<dbReference type="PROSITE" id="PS51253">
    <property type="entry name" value="HTH_CENPB"/>
    <property type="match status" value="1"/>
</dbReference>
<feature type="non-terminal residue" evidence="4">
    <location>
        <position position="417"/>
    </location>
</feature>
<reference evidence="4 5" key="1">
    <citation type="submission" date="2014-06" db="EMBL/GenBank/DDBJ databases">
        <title>Evolutionary Origins and Diversification of the Mycorrhizal Mutualists.</title>
        <authorList>
            <consortium name="DOE Joint Genome Institute"/>
            <consortium name="Mycorrhizal Genomics Consortium"/>
            <person name="Kohler A."/>
            <person name="Kuo A."/>
            <person name="Nagy L.G."/>
            <person name="Floudas D."/>
            <person name="Copeland A."/>
            <person name="Barry K.W."/>
            <person name="Cichocki N."/>
            <person name="Veneault-Fourrey C."/>
            <person name="LaButti K."/>
            <person name="Lindquist E.A."/>
            <person name="Lipzen A."/>
            <person name="Lundell T."/>
            <person name="Morin E."/>
            <person name="Murat C."/>
            <person name="Riley R."/>
            <person name="Ohm R."/>
            <person name="Sun H."/>
            <person name="Tunlid A."/>
            <person name="Henrissat B."/>
            <person name="Grigoriev I.V."/>
            <person name="Hibbett D.S."/>
            <person name="Martin F."/>
        </authorList>
    </citation>
    <scope>NUCLEOTIDE SEQUENCE [LARGE SCALE GENOMIC DNA]</scope>
    <source>
        <strain evidence="4 5">SS14</strain>
    </source>
</reference>
<dbReference type="Pfam" id="PF03221">
    <property type="entry name" value="HTH_Tnp_Tc5"/>
    <property type="match status" value="1"/>
</dbReference>
<evidence type="ECO:0000256" key="1">
    <source>
        <dbReference type="ARBA" id="ARBA00023125"/>
    </source>
</evidence>
<dbReference type="AlphaFoldDB" id="A0A0C9VIH7"/>